<gene>
    <name evidence="1" type="ORF">C7K55_01840</name>
</gene>
<dbReference type="OrthoDB" id="423099at2"/>
<dbReference type="InterPro" id="IPR029024">
    <property type="entry name" value="TerB-like"/>
</dbReference>
<sequence length="177" mass="19131">MTLETGPSSSERDRQLDLLRVVCCVAWADGDVSADEKRLLEKLVAKYFPCGDGSGANQEAALQLAAWTVDSSVLEEVIPRLTSGEDRALALKLSYMMAKVGQRPQDSSPINPAEKVLYRQLVEALGLSESEVSEAEWTAEQELSSGKGIWAALGAAFAGLGAWPSQEMLETPGMQWL</sequence>
<reference evidence="1 2" key="1">
    <citation type="journal article" date="2018" name="Environ. Microbiol.">
        <title>Ecological and genomic features of two widespread freshwater picocyanobacteria.</title>
        <authorList>
            <person name="Cabello-Yeves P.J."/>
            <person name="Picazo A."/>
            <person name="Camacho A."/>
            <person name="Callieri C."/>
            <person name="Rosselli R."/>
            <person name="Roda-Garcia J.J."/>
            <person name="Coutinho F.H."/>
            <person name="Rodriguez-Valera F."/>
        </authorList>
    </citation>
    <scope>NUCLEOTIDE SEQUENCE [LARGE SCALE GENOMIC DNA]</scope>
    <source>
        <strain evidence="1 2">Tous</strain>
    </source>
</reference>
<dbReference type="AlphaFoldDB" id="A0A2P7N1Z2"/>
<dbReference type="RefSeq" id="WP_106501662.1">
    <property type="nucleotide sequence ID" value="NZ_PXXO01000001.1"/>
</dbReference>
<comment type="caution">
    <text evidence="1">The sequence shown here is derived from an EMBL/GenBank/DDBJ whole genome shotgun (WGS) entry which is preliminary data.</text>
</comment>
<evidence type="ECO:0000313" key="1">
    <source>
        <dbReference type="EMBL" id="PSJ07476.1"/>
    </source>
</evidence>
<organism evidence="1 2">
    <name type="scientific">Cyanobium usitatum str. Tous</name>
    <dbReference type="NCBI Taxonomy" id="2116684"/>
    <lineage>
        <taxon>Bacteria</taxon>
        <taxon>Bacillati</taxon>
        <taxon>Cyanobacteriota</taxon>
        <taxon>Cyanophyceae</taxon>
        <taxon>Synechococcales</taxon>
        <taxon>Prochlorococcaceae</taxon>
        <taxon>Cyanobium</taxon>
    </lineage>
</organism>
<accession>A0A2P7N1Z2</accession>
<evidence type="ECO:0000313" key="2">
    <source>
        <dbReference type="Proteomes" id="UP000243002"/>
    </source>
</evidence>
<keyword evidence="2" id="KW-1185">Reference proteome</keyword>
<evidence type="ECO:0008006" key="3">
    <source>
        <dbReference type="Google" id="ProtNLM"/>
    </source>
</evidence>
<dbReference type="EMBL" id="PXXO01000001">
    <property type="protein sequence ID" value="PSJ07476.1"/>
    <property type="molecule type" value="Genomic_DNA"/>
</dbReference>
<dbReference type="CDD" id="cd07177">
    <property type="entry name" value="terB_like"/>
    <property type="match status" value="1"/>
</dbReference>
<dbReference type="SUPFAM" id="SSF158682">
    <property type="entry name" value="TerB-like"/>
    <property type="match status" value="1"/>
</dbReference>
<protein>
    <recommendedName>
        <fullName evidence="3">Co-chaperone DjlA N-terminal domain-containing protein</fullName>
    </recommendedName>
</protein>
<dbReference type="Gene3D" id="1.10.3680.10">
    <property type="entry name" value="TerB-like"/>
    <property type="match status" value="1"/>
</dbReference>
<name>A0A2P7N1Z2_9CYAN</name>
<proteinExistence type="predicted"/>
<dbReference type="Proteomes" id="UP000243002">
    <property type="component" value="Unassembled WGS sequence"/>
</dbReference>